<evidence type="ECO:0000259" key="3">
    <source>
        <dbReference type="Pfam" id="PF22807"/>
    </source>
</evidence>
<evidence type="ECO:0000256" key="1">
    <source>
        <dbReference type="SAM" id="MobiDB-lite"/>
    </source>
</evidence>
<protein>
    <recommendedName>
        <fullName evidence="3">Pyrroloquinoline quinone-dependent pyranose dehydrogenase beta-propeller domain-containing protein</fullName>
    </recommendedName>
</protein>
<comment type="caution">
    <text evidence="4">The sequence shown here is derived from an EMBL/GenBank/DDBJ whole genome shotgun (WGS) entry which is preliminary data.</text>
</comment>
<feature type="compositionally biased region" description="Acidic residues" evidence="1">
    <location>
        <begin position="503"/>
        <end position="525"/>
    </location>
</feature>
<dbReference type="Pfam" id="PF22807">
    <property type="entry name" value="TrAA12"/>
    <property type="match status" value="1"/>
</dbReference>
<dbReference type="AlphaFoldDB" id="A0A8H7SH24"/>
<sequence length="537" mass="59255">MSKLLHVLWIAILISVCLAKLSKEEERENRLVEEENRMTADAAAKGALLVGSSNALVPDASAEHPLIISNPDDQPLCKPNTTLTSSRPLKVMEGYEYLVLANDIPNPRKLLFDQANHLLVMSPLEGLYSVRMDECGNTDIKLILESDELDATIGHGVALFDRHIFVSTANSVYKFPYSDGQHSAIQNGVKVINNIHPDNPDAATDLAVDPFGHMFIPRTVNDLNEKVGPNDAMIKKFNLRLIPEHGFDYEVDGEVHAVGTNTQGTMGFDAQARLWGINGRTSADIRREDISSLDNLAISGLAEEMNLYEFPKLNYGYPYCMTEYDLTKVSTSGKGLGTQWAHPTFMNDSLPLDTYCQDEDLNRPPAVPLPSNSFASSVFFFMGTFCSVGDLTTHGSSVGLPCNWTDTPIIANHGLAETAGGHNVVRLHFDDVGHKPRWDKEPEVILQETGACTGPGCISPFGLAVDTFGRLFISSDETNEIFLVSRIYNQNAVKLLTDRANAEDGDDDDDEDEKKDDDDDDDDEDSDKKKKHDDDDE</sequence>
<proteinExistence type="predicted"/>
<evidence type="ECO:0000313" key="4">
    <source>
        <dbReference type="EMBL" id="KAG2230279.1"/>
    </source>
</evidence>
<dbReference type="EMBL" id="JAEPRE010000211">
    <property type="protein sequence ID" value="KAG2230279.1"/>
    <property type="molecule type" value="Genomic_DNA"/>
</dbReference>
<accession>A0A8H7SH24</accession>
<keyword evidence="5" id="KW-1185">Reference proteome</keyword>
<feature type="signal peptide" evidence="2">
    <location>
        <begin position="1"/>
        <end position="19"/>
    </location>
</feature>
<organism evidence="4 5">
    <name type="scientific">Thamnidium elegans</name>
    <dbReference type="NCBI Taxonomy" id="101142"/>
    <lineage>
        <taxon>Eukaryota</taxon>
        <taxon>Fungi</taxon>
        <taxon>Fungi incertae sedis</taxon>
        <taxon>Mucoromycota</taxon>
        <taxon>Mucoromycotina</taxon>
        <taxon>Mucoromycetes</taxon>
        <taxon>Mucorales</taxon>
        <taxon>Mucorineae</taxon>
        <taxon>Mucoraceae</taxon>
        <taxon>Thamnidium</taxon>
    </lineage>
</organism>
<dbReference type="Proteomes" id="UP000613177">
    <property type="component" value="Unassembled WGS sequence"/>
</dbReference>
<dbReference type="SUPFAM" id="SSF101898">
    <property type="entry name" value="NHL repeat"/>
    <property type="match status" value="1"/>
</dbReference>
<feature type="chain" id="PRO_5034931370" description="Pyrroloquinoline quinone-dependent pyranose dehydrogenase beta-propeller domain-containing protein" evidence="2">
    <location>
        <begin position="20"/>
        <end position="537"/>
    </location>
</feature>
<name>A0A8H7SH24_9FUNG</name>
<dbReference type="InterPro" id="IPR054539">
    <property type="entry name" value="Beta-prop_PDH"/>
</dbReference>
<evidence type="ECO:0000256" key="2">
    <source>
        <dbReference type="SAM" id="SignalP"/>
    </source>
</evidence>
<feature type="region of interest" description="Disordered" evidence="1">
    <location>
        <begin position="498"/>
        <end position="537"/>
    </location>
</feature>
<keyword evidence="2" id="KW-0732">Signal</keyword>
<gene>
    <name evidence="4" type="ORF">INT48_001521</name>
</gene>
<feature type="domain" description="Pyrroloquinoline quinone-dependent pyranose dehydrogenase beta-propeller" evidence="3">
    <location>
        <begin position="90"/>
        <end position="486"/>
    </location>
</feature>
<evidence type="ECO:0000313" key="5">
    <source>
        <dbReference type="Proteomes" id="UP000613177"/>
    </source>
</evidence>
<reference evidence="4" key="1">
    <citation type="submission" date="2021-01" db="EMBL/GenBank/DDBJ databases">
        <title>Metabolic potential, ecology and presence of endohyphal bacteria is reflected in genomic diversity of Mucoromycotina.</title>
        <authorList>
            <person name="Muszewska A."/>
            <person name="Okrasinska A."/>
            <person name="Steczkiewicz K."/>
            <person name="Drgas O."/>
            <person name="Orlowska M."/>
            <person name="Perlinska-Lenart U."/>
            <person name="Aleksandrzak-Piekarczyk T."/>
            <person name="Szatraj K."/>
            <person name="Zielenkiewicz U."/>
            <person name="Pilsyk S."/>
            <person name="Malc E."/>
            <person name="Mieczkowski P."/>
            <person name="Kruszewska J.S."/>
            <person name="Biernat P."/>
            <person name="Pawlowska J."/>
        </authorList>
    </citation>
    <scope>NUCLEOTIDE SEQUENCE</scope>
    <source>
        <strain evidence="4">WA0000018081</strain>
    </source>
</reference>